<dbReference type="RefSeq" id="WP_134504196.1">
    <property type="nucleotide sequence ID" value="NZ_SOEY01000030.1"/>
</dbReference>
<name>A0A4R8USQ9_9MICO</name>
<keyword evidence="4" id="KW-0788">Thiol protease</keyword>
<keyword evidence="3" id="KW-0378">Hydrolase</keyword>
<evidence type="ECO:0000256" key="2">
    <source>
        <dbReference type="ARBA" id="ARBA00022670"/>
    </source>
</evidence>
<dbReference type="Proteomes" id="UP000298173">
    <property type="component" value="Unassembled WGS sequence"/>
</dbReference>
<organism evidence="6 7">
    <name type="scientific">Cryobacterium glaciale</name>
    <dbReference type="NCBI Taxonomy" id="1259145"/>
    <lineage>
        <taxon>Bacteria</taxon>
        <taxon>Bacillati</taxon>
        <taxon>Actinomycetota</taxon>
        <taxon>Actinomycetes</taxon>
        <taxon>Micrococcales</taxon>
        <taxon>Microbacteriaceae</taxon>
        <taxon>Cryobacterium</taxon>
    </lineage>
</organism>
<dbReference type="InterPro" id="IPR038765">
    <property type="entry name" value="Papain-like_cys_pep_sf"/>
</dbReference>
<dbReference type="PANTHER" id="PTHR47359">
    <property type="entry name" value="PEPTIDOGLYCAN DL-ENDOPEPTIDASE CWLO"/>
    <property type="match status" value="1"/>
</dbReference>
<evidence type="ECO:0000256" key="3">
    <source>
        <dbReference type="ARBA" id="ARBA00022801"/>
    </source>
</evidence>
<dbReference type="EMBL" id="SOEY01000030">
    <property type="protein sequence ID" value="TFB69647.1"/>
    <property type="molecule type" value="Genomic_DNA"/>
</dbReference>
<dbReference type="PANTHER" id="PTHR47359:SF3">
    <property type="entry name" value="NLP_P60 DOMAIN-CONTAINING PROTEIN-RELATED"/>
    <property type="match status" value="1"/>
</dbReference>
<accession>A0A4R8USQ9</accession>
<dbReference type="InterPro" id="IPR000064">
    <property type="entry name" value="NLP_P60_dom"/>
</dbReference>
<dbReference type="OrthoDB" id="9815778at2"/>
<sequence length="222" mass="22135">MTMIAAMGRISQIQATLQQLAGVSTDKVTTTSAAGTAAASASADSFAATLTAALGTTATSVAGASNGTTGADVVASAKKYLGVPYVFGGEDSSGMDCSGLVQTVYADIGIELPRLVSGQMKMGTEVASLAEAQPGDLIVTGGGDHILIYAGDNKVIHAPYPGRTVCLREAYMTDADITTIRRIIPANPAATGTGTGTGSADMLSAAFAAFAQQNSTVTGSTL</sequence>
<dbReference type="Pfam" id="PF00877">
    <property type="entry name" value="NLPC_P60"/>
    <property type="match status" value="1"/>
</dbReference>
<dbReference type="GO" id="GO:0008234">
    <property type="term" value="F:cysteine-type peptidase activity"/>
    <property type="evidence" value="ECO:0007669"/>
    <property type="project" value="UniProtKB-KW"/>
</dbReference>
<proteinExistence type="inferred from homology"/>
<dbReference type="GO" id="GO:0006508">
    <property type="term" value="P:proteolysis"/>
    <property type="evidence" value="ECO:0007669"/>
    <property type="project" value="UniProtKB-KW"/>
</dbReference>
<dbReference type="InterPro" id="IPR051794">
    <property type="entry name" value="PG_Endopeptidase_C40"/>
</dbReference>
<dbReference type="SUPFAM" id="SSF54001">
    <property type="entry name" value="Cysteine proteinases"/>
    <property type="match status" value="1"/>
</dbReference>
<evidence type="ECO:0000313" key="7">
    <source>
        <dbReference type="Proteomes" id="UP000298173"/>
    </source>
</evidence>
<dbReference type="Gene3D" id="3.90.1720.10">
    <property type="entry name" value="endopeptidase domain like (from Nostoc punctiforme)"/>
    <property type="match status" value="1"/>
</dbReference>
<evidence type="ECO:0000256" key="4">
    <source>
        <dbReference type="ARBA" id="ARBA00022807"/>
    </source>
</evidence>
<dbReference type="PROSITE" id="PS51935">
    <property type="entry name" value="NLPC_P60"/>
    <property type="match status" value="1"/>
</dbReference>
<evidence type="ECO:0000313" key="6">
    <source>
        <dbReference type="EMBL" id="TFB69647.1"/>
    </source>
</evidence>
<comment type="similarity">
    <text evidence="1">Belongs to the peptidase C40 family.</text>
</comment>
<evidence type="ECO:0000256" key="1">
    <source>
        <dbReference type="ARBA" id="ARBA00007074"/>
    </source>
</evidence>
<reference evidence="6 7" key="1">
    <citation type="submission" date="2019-03" db="EMBL/GenBank/DDBJ databases">
        <title>Genomics of glacier-inhabiting Cryobacterium strains.</title>
        <authorList>
            <person name="Liu Q."/>
            <person name="Xin Y.-H."/>
        </authorList>
    </citation>
    <scope>NUCLEOTIDE SEQUENCE [LARGE SCALE GENOMIC DNA]</scope>
    <source>
        <strain evidence="6 7">HLT2-23</strain>
    </source>
</reference>
<gene>
    <name evidence="6" type="ORF">E3O06_15065</name>
</gene>
<comment type="caution">
    <text evidence="6">The sequence shown here is derived from an EMBL/GenBank/DDBJ whole genome shotgun (WGS) entry which is preliminary data.</text>
</comment>
<protein>
    <submittedName>
        <fullName evidence="6">NlpC/P60 family protein</fullName>
    </submittedName>
</protein>
<dbReference type="AlphaFoldDB" id="A0A4R8USQ9"/>
<keyword evidence="2" id="KW-0645">Protease</keyword>
<evidence type="ECO:0000259" key="5">
    <source>
        <dbReference type="PROSITE" id="PS51935"/>
    </source>
</evidence>
<keyword evidence="7" id="KW-1185">Reference proteome</keyword>
<feature type="domain" description="NlpC/P60" evidence="5">
    <location>
        <begin position="67"/>
        <end position="183"/>
    </location>
</feature>